<keyword evidence="2" id="KW-0472">Membrane</keyword>
<protein>
    <submittedName>
        <fullName evidence="3">Transmembrane protein</fullName>
    </submittedName>
</protein>
<feature type="compositionally biased region" description="Low complexity" evidence="1">
    <location>
        <begin position="270"/>
        <end position="294"/>
    </location>
</feature>
<dbReference type="AlphaFoldDB" id="A0AAD7Q300"/>
<feature type="compositionally biased region" description="Polar residues" evidence="1">
    <location>
        <begin position="201"/>
        <end position="224"/>
    </location>
</feature>
<accession>A0AAD7Q300</accession>
<keyword evidence="2 3" id="KW-0812">Transmembrane</keyword>
<feature type="compositionally biased region" description="Low complexity" evidence="1">
    <location>
        <begin position="229"/>
        <end position="241"/>
    </location>
</feature>
<keyword evidence="2" id="KW-1133">Transmembrane helix</keyword>
<reference evidence="3" key="1">
    <citation type="journal article" date="2023" name="Science">
        <title>Elucidation of the pathway for biosynthesis of saponin adjuvants from the soapbark tree.</title>
        <authorList>
            <person name="Reed J."/>
            <person name="Orme A."/>
            <person name="El-Demerdash A."/>
            <person name="Owen C."/>
            <person name="Martin L.B.B."/>
            <person name="Misra R.C."/>
            <person name="Kikuchi S."/>
            <person name="Rejzek M."/>
            <person name="Martin A.C."/>
            <person name="Harkess A."/>
            <person name="Leebens-Mack J."/>
            <person name="Louveau T."/>
            <person name="Stephenson M.J."/>
            <person name="Osbourn A."/>
        </authorList>
    </citation>
    <scope>NUCLEOTIDE SEQUENCE</scope>
    <source>
        <strain evidence="3">S10</strain>
    </source>
</reference>
<proteinExistence type="predicted"/>
<feature type="region of interest" description="Disordered" evidence="1">
    <location>
        <begin position="198"/>
        <end position="294"/>
    </location>
</feature>
<evidence type="ECO:0000256" key="2">
    <source>
        <dbReference type="SAM" id="Phobius"/>
    </source>
</evidence>
<feature type="transmembrane region" description="Helical" evidence="2">
    <location>
        <begin position="12"/>
        <end position="35"/>
    </location>
</feature>
<feature type="region of interest" description="Disordered" evidence="1">
    <location>
        <begin position="148"/>
        <end position="175"/>
    </location>
</feature>
<evidence type="ECO:0000256" key="1">
    <source>
        <dbReference type="SAM" id="MobiDB-lite"/>
    </source>
</evidence>
<dbReference type="EMBL" id="JARAOO010000003">
    <property type="protein sequence ID" value="KAJ7973877.1"/>
    <property type="molecule type" value="Genomic_DNA"/>
</dbReference>
<sequence length="294" mass="30992">MKGTSKAIMGATLAMVVSLAIVLGLILVLLAELYCSLLFRRRQLRNTTSNTSPTATTATPATTATANTSQHSRPQDQSSTPPLASIYAQGVLQAPRSILFPAVSSKEDLSEPKKQHPHLHQVEIDIQITQESNPIPLEEALLFASSPPTSFLTRSPERPNQQVQLQGSTNGSVTSADKACAGREHFVYICNPIYDNDASRESGSNTPFETPDTSPSRLERSGSSGDDGVAQASPSSPQSPSVTPPLTPMKKLPAEACSVSLRDAKSLDTSGSDSNSINGPSSSSSGTPCTSPSW</sequence>
<name>A0AAD7Q300_QUISA</name>
<keyword evidence="4" id="KW-1185">Reference proteome</keyword>
<evidence type="ECO:0000313" key="3">
    <source>
        <dbReference type="EMBL" id="KAJ7973877.1"/>
    </source>
</evidence>
<feature type="region of interest" description="Disordered" evidence="1">
    <location>
        <begin position="48"/>
        <end position="82"/>
    </location>
</feature>
<gene>
    <name evidence="3" type="ORF">O6P43_004039</name>
</gene>
<dbReference type="KEGG" id="qsa:O6P43_004039"/>
<organism evidence="3 4">
    <name type="scientific">Quillaja saponaria</name>
    <name type="common">Soap bark tree</name>
    <dbReference type="NCBI Taxonomy" id="32244"/>
    <lineage>
        <taxon>Eukaryota</taxon>
        <taxon>Viridiplantae</taxon>
        <taxon>Streptophyta</taxon>
        <taxon>Embryophyta</taxon>
        <taxon>Tracheophyta</taxon>
        <taxon>Spermatophyta</taxon>
        <taxon>Magnoliopsida</taxon>
        <taxon>eudicotyledons</taxon>
        <taxon>Gunneridae</taxon>
        <taxon>Pentapetalae</taxon>
        <taxon>rosids</taxon>
        <taxon>fabids</taxon>
        <taxon>Fabales</taxon>
        <taxon>Quillajaceae</taxon>
        <taxon>Quillaja</taxon>
    </lineage>
</organism>
<feature type="compositionally biased region" description="Low complexity" evidence="1">
    <location>
        <begin position="48"/>
        <end position="69"/>
    </location>
</feature>
<dbReference type="Proteomes" id="UP001163823">
    <property type="component" value="Chromosome 3"/>
</dbReference>
<feature type="compositionally biased region" description="Polar residues" evidence="1">
    <location>
        <begin position="70"/>
        <end position="82"/>
    </location>
</feature>
<comment type="caution">
    <text evidence="3">The sequence shown here is derived from an EMBL/GenBank/DDBJ whole genome shotgun (WGS) entry which is preliminary data.</text>
</comment>
<evidence type="ECO:0000313" key="4">
    <source>
        <dbReference type="Proteomes" id="UP001163823"/>
    </source>
</evidence>